<dbReference type="AlphaFoldDB" id="A0A9P3CBE2"/>
<dbReference type="OrthoDB" id="3621169at2759"/>
<sequence length="99" mass="10138">MKLTLIIFATLWAMVIAAPSPKGIFGKSKSRKGSKGGSSSGTLHYCNTGWGGNNGCEILGKYTFCCSTVEGGLFVHEKDDAINAGLGACADGGVIMCAS</sequence>
<keyword evidence="1" id="KW-0732">Signal</keyword>
<evidence type="ECO:0000313" key="3">
    <source>
        <dbReference type="Proteomes" id="UP000825890"/>
    </source>
</evidence>
<gene>
    <name evidence="2" type="ORF">CKM354_000441000</name>
</gene>
<evidence type="ECO:0000256" key="1">
    <source>
        <dbReference type="SAM" id="SignalP"/>
    </source>
</evidence>
<keyword evidence="3" id="KW-1185">Reference proteome</keyword>
<evidence type="ECO:0000313" key="2">
    <source>
        <dbReference type="EMBL" id="GIZ41094.1"/>
    </source>
</evidence>
<organism evidence="2 3">
    <name type="scientific">Cercospora kikuchii</name>
    <dbReference type="NCBI Taxonomy" id="84275"/>
    <lineage>
        <taxon>Eukaryota</taxon>
        <taxon>Fungi</taxon>
        <taxon>Dikarya</taxon>
        <taxon>Ascomycota</taxon>
        <taxon>Pezizomycotina</taxon>
        <taxon>Dothideomycetes</taxon>
        <taxon>Dothideomycetidae</taxon>
        <taxon>Mycosphaerellales</taxon>
        <taxon>Mycosphaerellaceae</taxon>
        <taxon>Cercospora</taxon>
    </lineage>
</organism>
<reference evidence="2 3" key="1">
    <citation type="submission" date="2021-01" db="EMBL/GenBank/DDBJ databases">
        <title>Cercospora kikuchii MAFF 305040 whole genome shotgun sequence.</title>
        <authorList>
            <person name="Kashiwa T."/>
            <person name="Suzuki T."/>
        </authorList>
    </citation>
    <scope>NUCLEOTIDE SEQUENCE [LARGE SCALE GENOMIC DNA]</scope>
    <source>
        <strain evidence="2 3">MAFF 305040</strain>
    </source>
</reference>
<accession>A0A9P3CBE2</accession>
<feature type="chain" id="PRO_5040349411" evidence="1">
    <location>
        <begin position="18"/>
        <end position="99"/>
    </location>
</feature>
<dbReference type="Proteomes" id="UP000825890">
    <property type="component" value="Unassembled WGS sequence"/>
</dbReference>
<comment type="caution">
    <text evidence="2">The sequence shown here is derived from an EMBL/GenBank/DDBJ whole genome shotgun (WGS) entry which is preliminary data.</text>
</comment>
<proteinExistence type="predicted"/>
<name>A0A9P3CBE2_9PEZI</name>
<dbReference type="GeneID" id="68289985"/>
<dbReference type="RefSeq" id="XP_044655581.1">
    <property type="nucleotide sequence ID" value="XM_044799646.1"/>
</dbReference>
<dbReference type="EMBL" id="BOLY01000003">
    <property type="protein sequence ID" value="GIZ41094.1"/>
    <property type="molecule type" value="Genomic_DNA"/>
</dbReference>
<protein>
    <submittedName>
        <fullName evidence="2">Uncharacterized protein</fullName>
    </submittedName>
</protein>
<feature type="signal peptide" evidence="1">
    <location>
        <begin position="1"/>
        <end position="17"/>
    </location>
</feature>